<dbReference type="EMBL" id="ASHM01000623">
    <property type="protein sequence ID" value="PNY05087.1"/>
    <property type="molecule type" value="Genomic_DNA"/>
</dbReference>
<sequence>MAATGFGGAIAPTPLVRSWRTSFLTLRDETLTNLPRTSTPQLLNNLIFSHSHTLLCAAPELPSHEVLSDILFMMELVASTSSDQDECIHIYTQTSRLIHDICRHVKFEINSSSFSSVLGCFRKMLVRFLGKNATGNELTGIWRTTAIVSAVECLHAIRIYRRLVLHLAGDKPVPKANKIAPQAIKLLGSTTARADFECEEPGVSHDNGALVVTVNNSRKKVHLEPTKQSLNPQYNFSNKLTKCIITQSHRRWLQSEDTILVKFLVDVIVSFQGVSFLMPHSVYKERPAVVNMSFSTESSSSELQTIAFEMLSEAISRAGSSFPVDIWRSMLEVVRKTMDVMALKTPVVEDNAMSRFYESFLSCLHLILTDPKCSVSDHVSVFVAVLRMFLNYGLSGRTPITLLVGHSKKDLNNVSPKAHREQLNKSDHSVYRPPHLRKRDCSNMNPNRATNSQYISDSESSTINVTSSDSDFSDGDGSAKESARGQNSRVRVAAIICIQDLCQADSKSFSMQWSLLLPTSDALQPRMRDATLMSCLLFDPCLKARMASASTLVAMLDGPSSSFLQVAEYKESSKVGSFTALSSSLGQILLEIHRGILYLIQHEAHGKLLALLLKIIRLLVLHTPYSRMPPNLLPTVITSLRTRIKEGFRYKNDQNNLLDAAVGCLTLALSTSPSSAQVRKMLYDEVSSGYLENEKKSGVLSLLFEYSSQGSCPSICLEALQGFGTVAIPKWDRFPNRRRGRQLPRQQFRLKPSSASLSVVLRRGFSFTPGFLIHEFYHFCWFICSCFIISFNKDSVLWVLLILLSFFTAEFRRTVVVDLEMEM</sequence>
<keyword evidence="2" id="KW-1133">Transmembrane helix</keyword>
<keyword evidence="2" id="KW-0812">Transmembrane</keyword>
<keyword evidence="2" id="KW-0472">Membrane</keyword>
<feature type="compositionally biased region" description="Basic and acidic residues" evidence="1">
    <location>
        <begin position="418"/>
        <end position="430"/>
    </location>
</feature>
<organism evidence="4 5">
    <name type="scientific">Trifolium pratense</name>
    <name type="common">Red clover</name>
    <dbReference type="NCBI Taxonomy" id="57577"/>
    <lineage>
        <taxon>Eukaryota</taxon>
        <taxon>Viridiplantae</taxon>
        <taxon>Streptophyta</taxon>
        <taxon>Embryophyta</taxon>
        <taxon>Tracheophyta</taxon>
        <taxon>Spermatophyta</taxon>
        <taxon>Magnoliopsida</taxon>
        <taxon>eudicotyledons</taxon>
        <taxon>Gunneridae</taxon>
        <taxon>Pentapetalae</taxon>
        <taxon>rosids</taxon>
        <taxon>fabids</taxon>
        <taxon>Fabales</taxon>
        <taxon>Fabaceae</taxon>
        <taxon>Papilionoideae</taxon>
        <taxon>50 kb inversion clade</taxon>
        <taxon>NPAAA clade</taxon>
        <taxon>Hologalegina</taxon>
        <taxon>IRL clade</taxon>
        <taxon>Trifolieae</taxon>
        <taxon>Trifolium</taxon>
    </lineage>
</organism>
<evidence type="ECO:0000313" key="5">
    <source>
        <dbReference type="Proteomes" id="UP000236291"/>
    </source>
</evidence>
<dbReference type="InterPro" id="IPR016024">
    <property type="entry name" value="ARM-type_fold"/>
</dbReference>
<evidence type="ECO:0000313" key="4">
    <source>
        <dbReference type="EMBL" id="PNY05087.1"/>
    </source>
</evidence>
<comment type="caution">
    <text evidence="4">The sequence shown here is derived from an EMBL/GenBank/DDBJ whole genome shotgun (WGS) entry which is preliminary data.</text>
</comment>
<dbReference type="AlphaFoldDB" id="A0A2K3NPZ7"/>
<evidence type="ECO:0000256" key="1">
    <source>
        <dbReference type="SAM" id="MobiDB-lite"/>
    </source>
</evidence>
<dbReference type="Pfam" id="PF13251">
    <property type="entry name" value="DUF4042"/>
    <property type="match status" value="1"/>
</dbReference>
<dbReference type="Proteomes" id="UP000236291">
    <property type="component" value="Unassembled WGS sequence"/>
</dbReference>
<accession>A0A2K3NPZ7</accession>
<feature type="transmembrane region" description="Helical" evidence="2">
    <location>
        <begin position="796"/>
        <end position="815"/>
    </location>
</feature>
<dbReference type="InterPro" id="IPR052107">
    <property type="entry name" value="HEAT6"/>
</dbReference>
<dbReference type="PANTHER" id="PTHR13366:SF0">
    <property type="entry name" value="HEAT REPEAT-CONTAINING PROTEIN 6"/>
    <property type="match status" value="1"/>
</dbReference>
<gene>
    <name evidence="4" type="ORF">L195_g001526</name>
</gene>
<feature type="region of interest" description="Disordered" evidence="1">
    <location>
        <begin position="411"/>
        <end position="484"/>
    </location>
</feature>
<proteinExistence type="predicted"/>
<dbReference type="SUPFAM" id="SSF48371">
    <property type="entry name" value="ARM repeat"/>
    <property type="match status" value="1"/>
</dbReference>
<dbReference type="STRING" id="57577.A0A2K3NPZ7"/>
<evidence type="ECO:0000256" key="2">
    <source>
        <dbReference type="SAM" id="Phobius"/>
    </source>
</evidence>
<reference evidence="4 5" key="1">
    <citation type="journal article" date="2014" name="Am. J. Bot.">
        <title>Genome assembly and annotation for red clover (Trifolium pratense; Fabaceae).</title>
        <authorList>
            <person name="Istvanek J."/>
            <person name="Jaros M."/>
            <person name="Krenek A."/>
            <person name="Repkova J."/>
        </authorList>
    </citation>
    <scope>NUCLEOTIDE SEQUENCE [LARGE SCALE GENOMIC DNA]</scope>
    <source>
        <strain evidence="5">cv. Tatra</strain>
        <tissue evidence="4">Young leaves</tissue>
    </source>
</reference>
<feature type="transmembrane region" description="Helical" evidence="2">
    <location>
        <begin position="771"/>
        <end position="789"/>
    </location>
</feature>
<protein>
    <submittedName>
        <fullName evidence="4">Heat repeat-containing protein 6-like</fullName>
    </submittedName>
</protein>
<dbReference type="PANTHER" id="PTHR13366">
    <property type="entry name" value="MALARIA ANTIGEN-RELATED"/>
    <property type="match status" value="1"/>
</dbReference>
<name>A0A2K3NPZ7_TRIPR</name>
<dbReference type="InterPro" id="IPR025283">
    <property type="entry name" value="DUF4042"/>
</dbReference>
<feature type="domain" description="DUF4042" evidence="3">
    <location>
        <begin position="489"/>
        <end position="669"/>
    </location>
</feature>
<reference evidence="4 5" key="2">
    <citation type="journal article" date="2017" name="Front. Plant Sci.">
        <title>Gene Classification and Mining of Molecular Markers Useful in Red Clover (Trifolium pratense) Breeding.</title>
        <authorList>
            <person name="Istvanek J."/>
            <person name="Dluhosova J."/>
            <person name="Dluhos P."/>
            <person name="Patkova L."/>
            <person name="Nedelnik J."/>
            <person name="Repkova J."/>
        </authorList>
    </citation>
    <scope>NUCLEOTIDE SEQUENCE [LARGE SCALE GENOMIC DNA]</scope>
    <source>
        <strain evidence="5">cv. Tatra</strain>
        <tissue evidence="4">Young leaves</tissue>
    </source>
</reference>
<evidence type="ECO:0000259" key="3">
    <source>
        <dbReference type="Pfam" id="PF13251"/>
    </source>
</evidence>
<feature type="compositionally biased region" description="Polar residues" evidence="1">
    <location>
        <begin position="442"/>
        <end position="466"/>
    </location>
</feature>